<dbReference type="SUPFAM" id="SSF55008">
    <property type="entry name" value="HMA, heavy metal-associated domain"/>
    <property type="match status" value="1"/>
</dbReference>
<dbReference type="AlphaFoldDB" id="A0A845DZW7"/>
<sequence length="66" mass="7082">METTLKVEGMTCGHCKSAVEGALKEVDGVNGVDVDLETGNVKVSHSETVNKVEMREAVEEQGYDVV</sequence>
<dbReference type="CDD" id="cd00371">
    <property type="entry name" value="HMA"/>
    <property type="match status" value="1"/>
</dbReference>
<dbReference type="PROSITE" id="PS01047">
    <property type="entry name" value="HMA_1"/>
    <property type="match status" value="1"/>
</dbReference>
<evidence type="ECO:0000313" key="5">
    <source>
        <dbReference type="Proteomes" id="UP000447393"/>
    </source>
</evidence>
<feature type="domain" description="HMA" evidence="3">
    <location>
        <begin position="1"/>
        <end position="66"/>
    </location>
</feature>
<dbReference type="Pfam" id="PF00403">
    <property type="entry name" value="HMA"/>
    <property type="match status" value="1"/>
</dbReference>
<dbReference type="InterPro" id="IPR006122">
    <property type="entry name" value="HMA_Cu_ion-bd"/>
</dbReference>
<dbReference type="GO" id="GO:0006825">
    <property type="term" value="P:copper ion transport"/>
    <property type="evidence" value="ECO:0007669"/>
    <property type="project" value="InterPro"/>
</dbReference>
<dbReference type="InterPro" id="IPR006121">
    <property type="entry name" value="HMA_dom"/>
</dbReference>
<evidence type="ECO:0000259" key="3">
    <source>
        <dbReference type="PROSITE" id="PS50846"/>
    </source>
</evidence>
<reference evidence="4 5" key="1">
    <citation type="submission" date="2019-11" db="EMBL/GenBank/DDBJ databases">
        <title>Genome sequences of 17 halophilic strains isolated from different environments.</title>
        <authorList>
            <person name="Furrow R.E."/>
        </authorList>
    </citation>
    <scope>NUCLEOTIDE SEQUENCE [LARGE SCALE GENOMIC DNA]</scope>
    <source>
        <strain evidence="4 5">22505_10_Sand</strain>
    </source>
</reference>
<dbReference type="InterPro" id="IPR036163">
    <property type="entry name" value="HMA_dom_sf"/>
</dbReference>
<keyword evidence="2" id="KW-0186">Copper</keyword>
<evidence type="ECO:0000256" key="1">
    <source>
        <dbReference type="ARBA" id="ARBA00022723"/>
    </source>
</evidence>
<accession>A0A845DZW7</accession>
<dbReference type="Proteomes" id="UP000447393">
    <property type="component" value="Unassembled WGS sequence"/>
</dbReference>
<dbReference type="PROSITE" id="PS50846">
    <property type="entry name" value="HMA_2"/>
    <property type="match status" value="1"/>
</dbReference>
<dbReference type="PRINTS" id="PR00944">
    <property type="entry name" value="CUEXPORT"/>
</dbReference>
<dbReference type="OrthoDB" id="9813965at2"/>
<dbReference type="FunFam" id="3.30.70.100:FF:000001">
    <property type="entry name" value="ATPase copper transporting beta"/>
    <property type="match status" value="1"/>
</dbReference>
<gene>
    <name evidence="4" type="ORF">GLV98_05280</name>
</gene>
<evidence type="ECO:0000256" key="2">
    <source>
        <dbReference type="ARBA" id="ARBA00023008"/>
    </source>
</evidence>
<comment type="caution">
    <text evidence="4">The sequence shown here is derived from an EMBL/GenBank/DDBJ whole genome shotgun (WGS) entry which is preliminary data.</text>
</comment>
<dbReference type="EMBL" id="WMEZ01000001">
    <property type="protein sequence ID" value="MYL48884.1"/>
    <property type="molecule type" value="Genomic_DNA"/>
</dbReference>
<dbReference type="Gene3D" id="3.30.70.100">
    <property type="match status" value="1"/>
</dbReference>
<name>A0A845DZW7_9BACI</name>
<keyword evidence="1" id="KW-0479">Metal-binding</keyword>
<dbReference type="RefSeq" id="WP_160912731.1">
    <property type="nucleotide sequence ID" value="NZ_WMEZ01000001.1"/>
</dbReference>
<organism evidence="4 5">
    <name type="scientific">Halobacillus litoralis</name>
    <dbReference type="NCBI Taxonomy" id="45668"/>
    <lineage>
        <taxon>Bacteria</taxon>
        <taxon>Bacillati</taxon>
        <taxon>Bacillota</taxon>
        <taxon>Bacilli</taxon>
        <taxon>Bacillales</taxon>
        <taxon>Bacillaceae</taxon>
        <taxon>Halobacillus</taxon>
    </lineage>
</organism>
<dbReference type="InterPro" id="IPR017969">
    <property type="entry name" value="Heavy-metal-associated_CS"/>
</dbReference>
<dbReference type="GO" id="GO:0005507">
    <property type="term" value="F:copper ion binding"/>
    <property type="evidence" value="ECO:0007669"/>
    <property type="project" value="InterPro"/>
</dbReference>
<evidence type="ECO:0000313" key="4">
    <source>
        <dbReference type="EMBL" id="MYL48884.1"/>
    </source>
</evidence>
<protein>
    <submittedName>
        <fullName evidence="4">Copper ion binding protein</fullName>
    </submittedName>
</protein>
<proteinExistence type="predicted"/>
<dbReference type="InterPro" id="IPR000428">
    <property type="entry name" value="Cu-bd"/>
</dbReference>
<dbReference type="NCBIfam" id="TIGR00003">
    <property type="entry name" value="copper ion binding protein"/>
    <property type="match status" value="1"/>
</dbReference>